<dbReference type="InterPro" id="IPR005484">
    <property type="entry name" value="Ribosomal_uL18_bac/plant/anim"/>
</dbReference>
<keyword evidence="3 7" id="KW-0694">RNA-binding</keyword>
<gene>
    <name evidence="7 8" type="primary">rplR</name>
    <name evidence="8" type="ORF">MPNT_30050</name>
</gene>
<evidence type="ECO:0000313" key="8">
    <source>
        <dbReference type="EMBL" id="CAF0698883.1"/>
    </source>
</evidence>
<dbReference type="NCBIfam" id="TIGR00060">
    <property type="entry name" value="L18_bact"/>
    <property type="match status" value="1"/>
</dbReference>
<comment type="function">
    <text evidence="7">This is one of the proteins that bind and probably mediate the attachment of the 5S RNA into the large ribosomal subunit, where it forms part of the central protuberance.</text>
</comment>
<dbReference type="InterPro" id="IPR004389">
    <property type="entry name" value="Ribosomal_uL18_bac-type"/>
</dbReference>
<evidence type="ECO:0000256" key="2">
    <source>
        <dbReference type="ARBA" id="ARBA00022730"/>
    </source>
</evidence>
<dbReference type="SUPFAM" id="SSF53137">
    <property type="entry name" value="Translational machinery components"/>
    <property type="match status" value="1"/>
</dbReference>
<evidence type="ECO:0000256" key="7">
    <source>
        <dbReference type="HAMAP-Rule" id="MF_01337"/>
    </source>
</evidence>
<evidence type="ECO:0000256" key="1">
    <source>
        <dbReference type="ARBA" id="ARBA00007116"/>
    </source>
</evidence>
<comment type="similarity">
    <text evidence="1 7">Belongs to the universal ribosomal protein uL18 family.</text>
</comment>
<dbReference type="Proteomes" id="UP000663859">
    <property type="component" value="Unassembled WGS sequence"/>
</dbReference>
<dbReference type="Gene3D" id="3.30.420.100">
    <property type="match status" value="1"/>
</dbReference>
<evidence type="ECO:0000256" key="4">
    <source>
        <dbReference type="ARBA" id="ARBA00022980"/>
    </source>
</evidence>
<evidence type="ECO:0000256" key="5">
    <source>
        <dbReference type="ARBA" id="ARBA00023274"/>
    </source>
</evidence>
<dbReference type="FunFam" id="3.30.420.100:FF:000001">
    <property type="entry name" value="50S ribosomal protein L18"/>
    <property type="match status" value="1"/>
</dbReference>
<organism evidence="8 9">
    <name type="scientific">Candidatus Methylacidithermus pantelleriae</name>
    <dbReference type="NCBI Taxonomy" id="2744239"/>
    <lineage>
        <taxon>Bacteria</taxon>
        <taxon>Pseudomonadati</taxon>
        <taxon>Verrucomicrobiota</taxon>
        <taxon>Methylacidiphilae</taxon>
        <taxon>Methylacidiphilales</taxon>
        <taxon>Methylacidiphilaceae</taxon>
        <taxon>Candidatus Methylacidithermus</taxon>
    </lineage>
</organism>
<dbReference type="CDD" id="cd00432">
    <property type="entry name" value="Ribosomal_L18_L5e"/>
    <property type="match status" value="1"/>
</dbReference>
<evidence type="ECO:0000256" key="3">
    <source>
        <dbReference type="ARBA" id="ARBA00022884"/>
    </source>
</evidence>
<dbReference type="GO" id="GO:0006412">
    <property type="term" value="P:translation"/>
    <property type="evidence" value="ECO:0007669"/>
    <property type="project" value="UniProtKB-UniRule"/>
</dbReference>
<dbReference type="PANTHER" id="PTHR12899">
    <property type="entry name" value="39S RIBOSOMAL PROTEIN L18, MITOCHONDRIAL"/>
    <property type="match status" value="1"/>
</dbReference>
<dbReference type="InterPro" id="IPR057268">
    <property type="entry name" value="Ribosomal_L18"/>
</dbReference>
<keyword evidence="9" id="KW-1185">Reference proteome</keyword>
<keyword evidence="4 7" id="KW-0689">Ribosomal protein</keyword>
<dbReference type="GO" id="GO:0003735">
    <property type="term" value="F:structural constituent of ribosome"/>
    <property type="evidence" value="ECO:0007669"/>
    <property type="project" value="InterPro"/>
</dbReference>
<evidence type="ECO:0000256" key="6">
    <source>
        <dbReference type="ARBA" id="ARBA00035197"/>
    </source>
</evidence>
<dbReference type="PANTHER" id="PTHR12899:SF3">
    <property type="entry name" value="LARGE RIBOSOMAL SUBUNIT PROTEIN UL18M"/>
    <property type="match status" value="1"/>
</dbReference>
<keyword evidence="5 7" id="KW-0687">Ribonucleoprotein</keyword>
<dbReference type="GO" id="GO:0008097">
    <property type="term" value="F:5S rRNA binding"/>
    <property type="evidence" value="ECO:0007669"/>
    <property type="project" value="TreeGrafter"/>
</dbReference>
<proteinExistence type="inferred from homology"/>
<name>A0A8J2BK20_9BACT</name>
<dbReference type="Pfam" id="PF00861">
    <property type="entry name" value="Ribosomal_L18p"/>
    <property type="match status" value="1"/>
</dbReference>
<sequence length="134" mass="14988">MNSPTIELSQDLAMIRVKSRKEARHRRHLRVRKKVNGTPDRPRLCVCFTGRHIYAQLIDDTAGRTLASVMTTEKELAEQPLRPNQASAAVVGRILAERALAKNIRQVVFDRGGYRYHGKVKALADAARAAGLVF</sequence>
<reference evidence="8" key="1">
    <citation type="submission" date="2021-02" db="EMBL/GenBank/DDBJ databases">
        <authorList>
            <person name="Cremers G."/>
            <person name="Picone N."/>
        </authorList>
    </citation>
    <scope>NUCLEOTIDE SEQUENCE</scope>
    <source>
        <strain evidence="8">PQ17</strain>
    </source>
</reference>
<protein>
    <recommendedName>
        <fullName evidence="6 7">Large ribosomal subunit protein uL18</fullName>
    </recommendedName>
</protein>
<keyword evidence="2 7" id="KW-0699">rRNA-binding</keyword>
<comment type="caution">
    <text evidence="8">The sequence shown here is derived from an EMBL/GenBank/DDBJ whole genome shotgun (WGS) entry which is preliminary data.</text>
</comment>
<dbReference type="HAMAP" id="MF_01337_B">
    <property type="entry name" value="Ribosomal_uL18_B"/>
    <property type="match status" value="1"/>
</dbReference>
<comment type="subunit">
    <text evidence="7">Part of the 50S ribosomal subunit; part of the 5S rRNA/L5/L18/L25 subcomplex. Contacts the 5S and 23S rRNAs.</text>
</comment>
<dbReference type="GO" id="GO:0022625">
    <property type="term" value="C:cytosolic large ribosomal subunit"/>
    <property type="evidence" value="ECO:0007669"/>
    <property type="project" value="TreeGrafter"/>
</dbReference>
<evidence type="ECO:0000313" key="9">
    <source>
        <dbReference type="Proteomes" id="UP000663859"/>
    </source>
</evidence>
<dbReference type="AlphaFoldDB" id="A0A8J2BK20"/>
<accession>A0A8J2BK20</accession>
<dbReference type="EMBL" id="CAJNOB010000023">
    <property type="protein sequence ID" value="CAF0698883.1"/>
    <property type="molecule type" value="Genomic_DNA"/>
</dbReference>